<sequence length="168" mass="19681">MGDFSSSKNIKEEEEEEKEKVKEAPQKFKKKLDGKECFKWQGYDHFQADCPNRRVMTLKEIEEIEHKYEQGPVWDAEQDEIPSEEVILRADQGEHLLMLRRVLHAKEAPKEKGQREQIFYTRCTVKEKVCNLIVDSGSCANVASTLLIQKLQFPTTPHPYPYKLQWPS</sequence>
<protein>
    <submittedName>
        <fullName evidence="2">Uncharacterized protein</fullName>
    </submittedName>
</protein>
<reference evidence="2" key="1">
    <citation type="submission" date="2023-10" db="EMBL/GenBank/DDBJ databases">
        <title>Chromosome-level genome of the transformable northern wattle, Acacia crassicarpa.</title>
        <authorList>
            <person name="Massaro I."/>
            <person name="Sinha N.R."/>
            <person name="Poethig S."/>
            <person name="Leichty A.R."/>
        </authorList>
    </citation>
    <scope>NUCLEOTIDE SEQUENCE</scope>
    <source>
        <strain evidence="2">Acra3RX</strain>
        <tissue evidence="2">Leaf</tissue>
    </source>
</reference>
<evidence type="ECO:0000256" key="1">
    <source>
        <dbReference type="SAM" id="MobiDB-lite"/>
    </source>
</evidence>
<dbReference type="Proteomes" id="UP001293593">
    <property type="component" value="Unassembled WGS sequence"/>
</dbReference>
<feature type="compositionally biased region" description="Basic and acidic residues" evidence="1">
    <location>
        <begin position="18"/>
        <end position="29"/>
    </location>
</feature>
<organism evidence="2 3">
    <name type="scientific">Acacia crassicarpa</name>
    <name type="common">northern wattle</name>
    <dbReference type="NCBI Taxonomy" id="499986"/>
    <lineage>
        <taxon>Eukaryota</taxon>
        <taxon>Viridiplantae</taxon>
        <taxon>Streptophyta</taxon>
        <taxon>Embryophyta</taxon>
        <taxon>Tracheophyta</taxon>
        <taxon>Spermatophyta</taxon>
        <taxon>Magnoliopsida</taxon>
        <taxon>eudicotyledons</taxon>
        <taxon>Gunneridae</taxon>
        <taxon>Pentapetalae</taxon>
        <taxon>rosids</taxon>
        <taxon>fabids</taxon>
        <taxon>Fabales</taxon>
        <taxon>Fabaceae</taxon>
        <taxon>Caesalpinioideae</taxon>
        <taxon>mimosoid clade</taxon>
        <taxon>Acacieae</taxon>
        <taxon>Acacia</taxon>
    </lineage>
</organism>
<keyword evidence="3" id="KW-1185">Reference proteome</keyword>
<dbReference type="PANTHER" id="PTHR35046:SF26">
    <property type="entry name" value="RNA-DIRECTED DNA POLYMERASE"/>
    <property type="match status" value="1"/>
</dbReference>
<evidence type="ECO:0000313" key="3">
    <source>
        <dbReference type="Proteomes" id="UP001293593"/>
    </source>
</evidence>
<feature type="region of interest" description="Disordered" evidence="1">
    <location>
        <begin position="1"/>
        <end position="29"/>
    </location>
</feature>
<evidence type="ECO:0000313" key="2">
    <source>
        <dbReference type="EMBL" id="KAK4266187.1"/>
    </source>
</evidence>
<gene>
    <name evidence="2" type="ORF">QN277_027147</name>
</gene>
<dbReference type="PANTHER" id="PTHR35046">
    <property type="entry name" value="ZINC KNUCKLE (CCHC-TYPE) FAMILY PROTEIN"/>
    <property type="match status" value="1"/>
</dbReference>
<name>A0AAE1J959_9FABA</name>
<comment type="caution">
    <text evidence="2">The sequence shown here is derived from an EMBL/GenBank/DDBJ whole genome shotgun (WGS) entry which is preliminary data.</text>
</comment>
<dbReference type="EMBL" id="JAWXYG010000008">
    <property type="protein sequence ID" value="KAK4266187.1"/>
    <property type="molecule type" value="Genomic_DNA"/>
</dbReference>
<accession>A0AAE1J959</accession>
<proteinExistence type="predicted"/>
<dbReference type="AlphaFoldDB" id="A0AAE1J959"/>